<dbReference type="EMBL" id="JBEPLI010000001">
    <property type="protein sequence ID" value="MET3589034.1"/>
    <property type="molecule type" value="Genomic_DNA"/>
</dbReference>
<dbReference type="InterPro" id="IPR002575">
    <property type="entry name" value="Aminoglycoside_PTrfase"/>
</dbReference>
<dbReference type="GO" id="GO:0016740">
    <property type="term" value="F:transferase activity"/>
    <property type="evidence" value="ECO:0007669"/>
    <property type="project" value="UniProtKB-KW"/>
</dbReference>
<keyword evidence="12" id="KW-0808">Transferase</keyword>
<dbReference type="Pfam" id="PF02367">
    <property type="entry name" value="TsaE"/>
    <property type="match status" value="1"/>
</dbReference>
<dbReference type="Pfam" id="PF01636">
    <property type="entry name" value="APH"/>
    <property type="match status" value="1"/>
</dbReference>
<keyword evidence="5" id="KW-0819">tRNA processing</keyword>
<evidence type="ECO:0000256" key="7">
    <source>
        <dbReference type="ARBA" id="ARBA00022741"/>
    </source>
</evidence>
<feature type="domain" description="Aminoglycoside phosphotransferase" evidence="11">
    <location>
        <begin position="168"/>
        <end position="419"/>
    </location>
</feature>
<dbReference type="InterPro" id="IPR011009">
    <property type="entry name" value="Kinase-like_dom_sf"/>
</dbReference>
<keyword evidence="6" id="KW-0479">Metal-binding</keyword>
<dbReference type="RefSeq" id="WP_354188264.1">
    <property type="nucleotide sequence ID" value="NZ_JBEPLI010000001.1"/>
</dbReference>
<evidence type="ECO:0000256" key="4">
    <source>
        <dbReference type="ARBA" id="ARBA00022490"/>
    </source>
</evidence>
<comment type="subcellular location">
    <subcellularLocation>
        <location evidence="1">Cytoplasm</location>
    </subcellularLocation>
</comment>
<comment type="similarity">
    <text evidence="2">Belongs to the TsaE family.</text>
</comment>
<dbReference type="InterPro" id="IPR027417">
    <property type="entry name" value="P-loop_NTPase"/>
</dbReference>
<dbReference type="Gene3D" id="3.90.1200.10">
    <property type="match status" value="1"/>
</dbReference>
<dbReference type="PANTHER" id="PTHR33540">
    <property type="entry name" value="TRNA THREONYLCARBAMOYLADENOSINE BIOSYNTHESIS PROTEIN TSAE"/>
    <property type="match status" value="1"/>
</dbReference>
<keyword evidence="13" id="KW-1185">Reference proteome</keyword>
<keyword evidence="7" id="KW-0547">Nucleotide-binding</keyword>
<evidence type="ECO:0000256" key="8">
    <source>
        <dbReference type="ARBA" id="ARBA00022840"/>
    </source>
</evidence>
<evidence type="ECO:0000256" key="2">
    <source>
        <dbReference type="ARBA" id="ARBA00007599"/>
    </source>
</evidence>
<evidence type="ECO:0000256" key="6">
    <source>
        <dbReference type="ARBA" id="ARBA00022723"/>
    </source>
</evidence>
<dbReference type="Gene3D" id="3.30.200.20">
    <property type="entry name" value="Phosphorylase Kinase, domain 1"/>
    <property type="match status" value="1"/>
</dbReference>
<dbReference type="Gene3D" id="3.40.50.300">
    <property type="entry name" value="P-loop containing nucleotide triphosphate hydrolases"/>
    <property type="match status" value="1"/>
</dbReference>
<evidence type="ECO:0000256" key="5">
    <source>
        <dbReference type="ARBA" id="ARBA00022694"/>
    </source>
</evidence>
<evidence type="ECO:0000256" key="10">
    <source>
        <dbReference type="ARBA" id="ARBA00032441"/>
    </source>
</evidence>
<evidence type="ECO:0000256" key="1">
    <source>
        <dbReference type="ARBA" id="ARBA00004496"/>
    </source>
</evidence>
<accession>A0ABV2HER8</accession>
<keyword evidence="9" id="KW-0460">Magnesium</keyword>
<dbReference type="InterPro" id="IPR003442">
    <property type="entry name" value="T6A_TsaE"/>
</dbReference>
<evidence type="ECO:0000313" key="12">
    <source>
        <dbReference type="EMBL" id="MET3589034.1"/>
    </source>
</evidence>
<reference evidence="12 13" key="1">
    <citation type="submission" date="2024-06" db="EMBL/GenBank/DDBJ databases">
        <title>Genomic Encyclopedia of Type Strains, Phase IV (KMG-IV): sequencing the most valuable type-strain genomes for metagenomic binning, comparative biology and taxonomic classification.</title>
        <authorList>
            <person name="Goeker M."/>
        </authorList>
    </citation>
    <scope>NUCLEOTIDE SEQUENCE [LARGE SCALE GENOMIC DNA]</scope>
    <source>
        <strain evidence="12 13">DSM 23649</strain>
    </source>
</reference>
<dbReference type="SUPFAM" id="SSF56112">
    <property type="entry name" value="Protein kinase-like (PK-like)"/>
    <property type="match status" value="1"/>
</dbReference>
<evidence type="ECO:0000256" key="9">
    <source>
        <dbReference type="ARBA" id="ARBA00022842"/>
    </source>
</evidence>
<comment type="caution">
    <text evidence="12">The sequence shown here is derived from an EMBL/GenBank/DDBJ whole genome shotgun (WGS) entry which is preliminary data.</text>
</comment>
<evidence type="ECO:0000313" key="13">
    <source>
        <dbReference type="Proteomes" id="UP001549086"/>
    </source>
</evidence>
<keyword evidence="8" id="KW-0067">ATP-binding</keyword>
<dbReference type="Proteomes" id="UP001549086">
    <property type="component" value="Unassembled WGS sequence"/>
</dbReference>
<evidence type="ECO:0000259" key="11">
    <source>
        <dbReference type="Pfam" id="PF01636"/>
    </source>
</evidence>
<gene>
    <name evidence="12" type="ORF">ABID23_000104</name>
</gene>
<protein>
    <recommendedName>
        <fullName evidence="3">tRNA threonylcarbamoyladenosine biosynthesis protein TsaE</fullName>
    </recommendedName>
    <alternativeName>
        <fullName evidence="10">t(6)A37 threonylcarbamoyladenosine biosynthesis protein TsaE</fullName>
    </alternativeName>
</protein>
<name>A0ABV2HER8_9HYPH</name>
<dbReference type="SUPFAM" id="SSF52540">
    <property type="entry name" value="P-loop containing nucleoside triphosphate hydrolases"/>
    <property type="match status" value="1"/>
</dbReference>
<organism evidence="12 13">
    <name type="scientific">Bartonella silvatica</name>
    <dbReference type="NCBI Taxonomy" id="357760"/>
    <lineage>
        <taxon>Bacteria</taxon>
        <taxon>Pseudomonadati</taxon>
        <taxon>Pseudomonadota</taxon>
        <taxon>Alphaproteobacteria</taxon>
        <taxon>Hyphomicrobiales</taxon>
        <taxon>Bartonellaceae</taxon>
        <taxon>Bartonella</taxon>
    </lineage>
</organism>
<dbReference type="NCBIfam" id="TIGR00150">
    <property type="entry name" value="T6A_YjeE"/>
    <property type="match status" value="1"/>
</dbReference>
<evidence type="ECO:0000256" key="3">
    <source>
        <dbReference type="ARBA" id="ARBA00019010"/>
    </source>
</evidence>
<sequence>MCFSFFLEDEEATKLFAQDLALALKLGDIVTLQGDLGAGKSTIARTIIQTLANDNSLDVPSPTFTLAQSYQLSQVEIIHADLYRLSTEEEINELGLHEACEQSILLIEWPEKAVDLLGPITFALTLQYEGCGRRLTLTSAEHSVERLQRSFAIRTFLKNHGRGHIHRRFLASDASARTYELLDDGKHQEVLMDASNMQIAQDTDLSYVTKAHLAKDIRQFVGINQLILDNGFSAPHIFVTDFEKNLLILEDFGCEGLVDHIGNPIEERYIACSQLLAAFHQKSWPSEKQFATFLLQIPPYDCQTFQSELSLLLDWYIPFKTKKTLDQKQRKAFFTCWQPYIDNLVQGENTFVIRDYHSPNILWRAHKEGTARIGLLDFQDGLKGPTAYDLVSLAQDARLFISPTLEEKILNAYCDARHKAPQPFNEGELRKLYAFAGAQRASKILGIFVRLHKRDGKSSYLRYLPHIQDYLTRNLSHPTLAPLQNFYQEIDLLKKEELIQYFNIK</sequence>
<proteinExistence type="inferred from homology"/>
<dbReference type="PANTHER" id="PTHR33540:SF2">
    <property type="entry name" value="TRNA THREONYLCARBAMOYLADENOSINE BIOSYNTHESIS PROTEIN TSAE"/>
    <property type="match status" value="1"/>
</dbReference>
<keyword evidence="4" id="KW-0963">Cytoplasm</keyword>